<accession>A0A1G6T3Z7</accession>
<evidence type="ECO:0000313" key="8">
    <source>
        <dbReference type="EMBL" id="TDX43069.1"/>
    </source>
</evidence>
<evidence type="ECO:0000259" key="1">
    <source>
        <dbReference type="Pfam" id="PF01248"/>
    </source>
</evidence>
<name>A0A1G6T3Z7_9FIRM</name>
<keyword evidence="3" id="KW-0689">Ribosomal protein</keyword>
<keyword evidence="3" id="KW-0687">Ribonucleoprotein</keyword>
<reference evidence="9 11" key="2">
    <citation type="submission" date="2016-10" db="EMBL/GenBank/DDBJ databases">
        <authorList>
            <person name="Varghese N."/>
            <person name="Submissions S."/>
        </authorList>
    </citation>
    <scope>NUCLEOTIDE SEQUENCE [LARGE SCALE GENOMIC DNA]</scope>
    <source>
        <strain evidence="3 15">WG10</strain>
        <strain evidence="4 11">WG2</strain>
        <strain evidence="6 9">WG5</strain>
    </source>
</reference>
<evidence type="ECO:0000313" key="9">
    <source>
        <dbReference type="Proteomes" id="UP000198612"/>
    </source>
</evidence>
<proteinExistence type="predicted"/>
<dbReference type="EMBL" id="FNEH01000043">
    <property type="protein sequence ID" value="SDJ31333.1"/>
    <property type="molecule type" value="Genomic_DNA"/>
</dbReference>
<dbReference type="InterPro" id="IPR029064">
    <property type="entry name" value="Ribosomal_eL30-like_sf"/>
</dbReference>
<organism evidence="3 15">
    <name type="scientific">Halanaerobium congolense</name>
    <dbReference type="NCBI Taxonomy" id="54121"/>
    <lineage>
        <taxon>Bacteria</taxon>
        <taxon>Bacillati</taxon>
        <taxon>Bacillota</taxon>
        <taxon>Clostridia</taxon>
        <taxon>Halanaerobiales</taxon>
        <taxon>Halanaerobiaceae</taxon>
        <taxon>Halanaerobium</taxon>
    </lineage>
</organism>
<protein>
    <submittedName>
        <fullName evidence="3">Large subunit ribosomal protein L7A</fullName>
    </submittedName>
</protein>
<dbReference type="GeneID" id="57012882"/>
<dbReference type="GO" id="GO:0005840">
    <property type="term" value="C:ribosome"/>
    <property type="evidence" value="ECO:0007669"/>
    <property type="project" value="UniProtKB-KW"/>
</dbReference>
<dbReference type="Proteomes" id="UP000295472">
    <property type="component" value="Unassembled WGS sequence"/>
</dbReference>
<evidence type="ECO:0000313" key="6">
    <source>
        <dbReference type="EMBL" id="SET23680.1"/>
    </source>
</evidence>
<dbReference type="EMBL" id="FMYT01000037">
    <property type="protein sequence ID" value="SDD23749.1"/>
    <property type="molecule type" value="Genomic_DNA"/>
</dbReference>
<dbReference type="Pfam" id="PF01248">
    <property type="entry name" value="Ribosomal_L7Ae"/>
    <property type="match status" value="1"/>
</dbReference>
<dbReference type="EMBL" id="QICM01000021">
    <property type="protein sequence ID" value="PXV63927.1"/>
    <property type="molecule type" value="Genomic_DNA"/>
</dbReference>
<dbReference type="STRING" id="54121.SAMN04515653_1445"/>
<dbReference type="Proteomes" id="UP000324896">
    <property type="component" value="Unassembled WGS sequence"/>
</dbReference>
<gene>
    <name evidence="7" type="ORF">BY453_11054</name>
    <name evidence="8" type="ORF">C7954_11741</name>
    <name evidence="2" type="ORF">C8C78_12154</name>
    <name evidence="3" type="ORF">SAMN04488597_1375</name>
    <name evidence="4" type="ORF">SAMN04488598_1445</name>
    <name evidence="6" type="ORF">SAMN04515652_14611</name>
    <name evidence="5" type="ORF">SAMN04515654_14311</name>
</gene>
<evidence type="ECO:0000313" key="12">
    <source>
        <dbReference type="Proteomes" id="UP000247389"/>
    </source>
</evidence>
<reference evidence="5 10" key="1">
    <citation type="submission" date="2016-10" db="EMBL/GenBank/DDBJ databases">
        <authorList>
            <person name="de Groot N.N."/>
        </authorList>
    </citation>
    <scope>NUCLEOTIDE SEQUENCE [LARGE SCALE GENOMIC DNA]</scope>
    <source>
        <strain evidence="5 10">WG7</strain>
    </source>
</reference>
<dbReference type="EMBL" id="FNBJ01000044">
    <property type="protein sequence ID" value="SDG07655.1"/>
    <property type="molecule type" value="Genomic_DNA"/>
</dbReference>
<dbReference type="SUPFAM" id="SSF55315">
    <property type="entry name" value="L30e-like"/>
    <property type="match status" value="1"/>
</dbReference>
<reference evidence="7 14" key="3">
    <citation type="submission" date="2019-03" db="EMBL/GenBank/DDBJ databases">
        <title>Deep subsurface shale carbon reservoir microbial communities from Ohio and West Virginia, USA.</title>
        <authorList>
            <person name="Wrighton K."/>
        </authorList>
    </citation>
    <scope>NUCLEOTIDE SEQUENCE [LARGE SCALE GENOMIC DNA]</scope>
    <source>
        <strain evidence="7 14">UTICA-S4D12</strain>
    </source>
</reference>
<dbReference type="InterPro" id="IPR004038">
    <property type="entry name" value="Ribosomal_eL8/eL30/eS12/Gad45"/>
</dbReference>
<dbReference type="Proteomes" id="UP000247389">
    <property type="component" value="Unassembled WGS sequence"/>
</dbReference>
<dbReference type="Proteomes" id="UP000198945">
    <property type="component" value="Unassembled WGS sequence"/>
</dbReference>
<evidence type="ECO:0000313" key="7">
    <source>
        <dbReference type="EMBL" id="TDS31653.1"/>
    </source>
</evidence>
<dbReference type="Gene3D" id="3.30.1330.30">
    <property type="match status" value="1"/>
</dbReference>
<evidence type="ECO:0000313" key="11">
    <source>
        <dbReference type="Proteomes" id="UP000199519"/>
    </source>
</evidence>
<evidence type="ECO:0000313" key="2">
    <source>
        <dbReference type="EMBL" id="PXV63927.1"/>
    </source>
</evidence>
<reference evidence="8 13" key="4">
    <citation type="submission" date="2019-03" db="EMBL/GenBank/DDBJ databases">
        <title>Subsurface microbial communities from deep shales in Ohio and West Virginia, USA.</title>
        <authorList>
            <person name="Wrighton K."/>
        </authorList>
    </citation>
    <scope>NUCLEOTIDE SEQUENCE [LARGE SCALE GENOMIC DNA]</scope>
    <source>
        <strain evidence="8 13">DSMZ 11287</strain>
        <strain evidence="2 12">MSL28</strain>
    </source>
</reference>
<dbReference type="RefSeq" id="WP_073160648.1">
    <property type="nucleotide sequence ID" value="NZ_FMYT01000037.1"/>
</dbReference>
<evidence type="ECO:0000313" key="13">
    <source>
        <dbReference type="Proteomes" id="UP000295472"/>
    </source>
</evidence>
<dbReference type="Proteomes" id="UP000199519">
    <property type="component" value="Unassembled WGS sequence"/>
</dbReference>
<evidence type="ECO:0000313" key="3">
    <source>
        <dbReference type="EMBL" id="SDD23749.1"/>
    </source>
</evidence>
<evidence type="ECO:0000313" key="5">
    <source>
        <dbReference type="EMBL" id="SDJ31333.1"/>
    </source>
</evidence>
<dbReference type="Proteomes" id="UP000198612">
    <property type="component" value="Unassembled WGS sequence"/>
</dbReference>
<dbReference type="EMBL" id="SOAA01000010">
    <property type="protein sequence ID" value="TDS31653.1"/>
    <property type="molecule type" value="Genomic_DNA"/>
</dbReference>
<keyword evidence="11" id="KW-1185">Reference proteome</keyword>
<dbReference type="EMBL" id="SOEF01000017">
    <property type="protein sequence ID" value="TDX43069.1"/>
    <property type="molecule type" value="Genomic_DNA"/>
</dbReference>
<dbReference type="OrthoDB" id="2353623at2"/>
<evidence type="ECO:0000313" key="10">
    <source>
        <dbReference type="Proteomes" id="UP000198945"/>
    </source>
</evidence>
<dbReference type="Proteomes" id="UP000295758">
    <property type="component" value="Unassembled WGS sequence"/>
</dbReference>
<dbReference type="EMBL" id="FOHG01000046">
    <property type="protein sequence ID" value="SET23680.1"/>
    <property type="molecule type" value="Genomic_DNA"/>
</dbReference>
<evidence type="ECO:0000313" key="15">
    <source>
        <dbReference type="Proteomes" id="UP000324896"/>
    </source>
</evidence>
<evidence type="ECO:0000313" key="4">
    <source>
        <dbReference type="EMBL" id="SDG07655.1"/>
    </source>
</evidence>
<sequence>MLSNKCSAELLVGSKQTLKAIANNQVKKIFLAKDIDQPLKKEILKAVNDNNIPFEIVESKNELGRICGIDVSAASAVLLK</sequence>
<feature type="domain" description="Ribosomal protein eL8/eL30/eS12/Gadd45" evidence="1">
    <location>
        <begin position="9"/>
        <end position="77"/>
    </location>
</feature>
<dbReference type="AlphaFoldDB" id="A0A1G6T3Z7"/>
<evidence type="ECO:0000313" key="14">
    <source>
        <dbReference type="Proteomes" id="UP000295758"/>
    </source>
</evidence>